<feature type="transmembrane region" description="Helical" evidence="3">
    <location>
        <begin position="134"/>
        <end position="154"/>
    </location>
</feature>
<accession>A0A8T2UV65</accession>
<comment type="caution">
    <text evidence="4">The sequence shown here is derived from an EMBL/GenBank/DDBJ whole genome shotgun (WGS) entry which is preliminary data.</text>
</comment>
<protein>
    <recommendedName>
        <fullName evidence="6">Glycosyltransferase</fullName>
    </recommendedName>
</protein>
<dbReference type="Pfam" id="PF00201">
    <property type="entry name" value="UDPGT"/>
    <property type="match status" value="1"/>
</dbReference>
<dbReference type="CDD" id="cd03784">
    <property type="entry name" value="GT1_Gtf-like"/>
    <property type="match status" value="1"/>
</dbReference>
<dbReference type="FunFam" id="3.40.50.2000:FF:000056">
    <property type="entry name" value="Glycosyltransferase"/>
    <property type="match status" value="1"/>
</dbReference>
<dbReference type="Gene3D" id="3.40.50.2000">
    <property type="entry name" value="Glycogen Phosphorylase B"/>
    <property type="match status" value="2"/>
</dbReference>
<dbReference type="OrthoDB" id="5835829at2759"/>
<sequence>MCREHSRAHILVFPFPTHSHVNGAMDVSRKLACLGASVSFLCTDAYIRAVQDEQGDLPPNIQLLTIPDGLPPGGSTADSVDQIKVLIEVTEKMDILLHEMIVRINKEQRVTCILYDFMLWWVGPLAKTLRTPAYIFYVMSSIFFSYLSHIPVLAAEGLLPLRADTDVSDKSAIFRLRGLPPLHVSEVPDISWSPNALCSFDYTLRSTASWREASGILFNTAYEIEKEVIDSLRERAPEMDIRAVGPVLPPCFLNTQPECGDHSVPNVGNKNARHACLQWLDQHPPSSVIYIAFGTIASLNVNQIHELAMGIEASNQRFLWIIRAQPSTEAELEGKEKNDSMAIGEFGSPFPEGFAERTRERGKIFWGVGPQREILSHKSVGGFLTHCGWNSTLEALCKGIPMLCYPMFGDQGLNCMLLEHIHAGSRLVEGRKGRNGCGCGEREDEGREGFIRREEVEQKMRWLMDLDCPLRSSVSRVRETLCMTALPGGSSYCSLEGFLETINTRDLHLNADTSQDQSSFMVLPPYLK</sequence>
<gene>
    <name evidence="4" type="ORF">KP509_05G074600</name>
</gene>
<dbReference type="OMA" id="KEGCVIR"/>
<keyword evidence="3" id="KW-0812">Transmembrane</keyword>
<reference evidence="4" key="1">
    <citation type="submission" date="2021-08" db="EMBL/GenBank/DDBJ databases">
        <title>WGS assembly of Ceratopteris richardii.</title>
        <authorList>
            <person name="Marchant D.B."/>
            <person name="Chen G."/>
            <person name="Jenkins J."/>
            <person name="Shu S."/>
            <person name="Leebens-Mack J."/>
            <person name="Grimwood J."/>
            <person name="Schmutz J."/>
            <person name="Soltis P."/>
            <person name="Soltis D."/>
            <person name="Chen Z.-H."/>
        </authorList>
    </citation>
    <scope>NUCLEOTIDE SEQUENCE</scope>
    <source>
        <strain evidence="4">Whitten #5841</strain>
        <tissue evidence="4">Leaf</tissue>
    </source>
</reference>
<evidence type="ECO:0000256" key="1">
    <source>
        <dbReference type="ARBA" id="ARBA00009995"/>
    </source>
</evidence>
<dbReference type="EMBL" id="CM035410">
    <property type="protein sequence ID" value="KAH7437495.1"/>
    <property type="molecule type" value="Genomic_DNA"/>
</dbReference>
<dbReference type="SUPFAM" id="SSF53756">
    <property type="entry name" value="UDP-Glycosyltransferase/glycogen phosphorylase"/>
    <property type="match status" value="1"/>
</dbReference>
<dbReference type="GO" id="GO:0008194">
    <property type="term" value="F:UDP-glycosyltransferase activity"/>
    <property type="evidence" value="ECO:0007669"/>
    <property type="project" value="InterPro"/>
</dbReference>
<dbReference type="AlphaFoldDB" id="A0A8T2UV65"/>
<evidence type="ECO:0000313" key="4">
    <source>
        <dbReference type="EMBL" id="KAH7437495.1"/>
    </source>
</evidence>
<evidence type="ECO:0000256" key="3">
    <source>
        <dbReference type="SAM" id="Phobius"/>
    </source>
</evidence>
<keyword evidence="3" id="KW-1133">Transmembrane helix</keyword>
<dbReference type="PANTHER" id="PTHR11926:SF774">
    <property type="entry name" value="UDP-GLYCOSYLTRANSFERASE 85A1-RELATED"/>
    <property type="match status" value="1"/>
</dbReference>
<evidence type="ECO:0008006" key="6">
    <source>
        <dbReference type="Google" id="ProtNLM"/>
    </source>
</evidence>
<keyword evidence="3" id="KW-0472">Membrane</keyword>
<proteinExistence type="inferred from homology"/>
<evidence type="ECO:0000256" key="2">
    <source>
        <dbReference type="ARBA" id="ARBA00022679"/>
    </source>
</evidence>
<name>A0A8T2UV65_CERRI</name>
<organism evidence="4 5">
    <name type="scientific">Ceratopteris richardii</name>
    <name type="common">Triangle waterfern</name>
    <dbReference type="NCBI Taxonomy" id="49495"/>
    <lineage>
        <taxon>Eukaryota</taxon>
        <taxon>Viridiplantae</taxon>
        <taxon>Streptophyta</taxon>
        <taxon>Embryophyta</taxon>
        <taxon>Tracheophyta</taxon>
        <taxon>Polypodiopsida</taxon>
        <taxon>Polypodiidae</taxon>
        <taxon>Polypodiales</taxon>
        <taxon>Pteridineae</taxon>
        <taxon>Pteridaceae</taxon>
        <taxon>Parkerioideae</taxon>
        <taxon>Ceratopteris</taxon>
    </lineage>
</organism>
<keyword evidence="2" id="KW-0808">Transferase</keyword>
<comment type="similarity">
    <text evidence="1">Belongs to the UDP-glycosyltransferase family.</text>
</comment>
<keyword evidence="5" id="KW-1185">Reference proteome</keyword>
<evidence type="ECO:0000313" key="5">
    <source>
        <dbReference type="Proteomes" id="UP000825935"/>
    </source>
</evidence>
<dbReference type="InterPro" id="IPR002213">
    <property type="entry name" value="UDP_glucos_trans"/>
</dbReference>
<dbReference type="Proteomes" id="UP000825935">
    <property type="component" value="Chromosome 5"/>
</dbReference>
<dbReference type="PANTHER" id="PTHR11926">
    <property type="entry name" value="GLUCOSYL/GLUCURONOSYL TRANSFERASES"/>
    <property type="match status" value="1"/>
</dbReference>